<dbReference type="Pfam" id="PF02902">
    <property type="entry name" value="Peptidase_C48"/>
    <property type="match status" value="1"/>
</dbReference>
<comment type="caution">
    <text evidence="7">The sequence shown here is derived from an EMBL/GenBank/DDBJ whole genome shotgun (WGS) entry which is preliminary data.</text>
</comment>
<evidence type="ECO:0000256" key="3">
    <source>
        <dbReference type="ARBA" id="ARBA00022801"/>
    </source>
</evidence>
<protein>
    <recommendedName>
        <fullName evidence="6">Ubiquitin-like protease family profile domain-containing protein</fullName>
    </recommendedName>
</protein>
<feature type="domain" description="Ubiquitin-like protease family profile" evidence="6">
    <location>
        <begin position="1273"/>
        <end position="1484"/>
    </location>
</feature>
<dbReference type="Gene3D" id="3.40.395.10">
    <property type="entry name" value="Adenoviral Proteinase, Chain A"/>
    <property type="match status" value="1"/>
</dbReference>
<keyword evidence="5" id="KW-1133">Transmembrane helix</keyword>
<dbReference type="InterPro" id="IPR048324">
    <property type="entry name" value="ZSWIM1-3_RNaseH-like"/>
</dbReference>
<feature type="transmembrane region" description="Helical" evidence="5">
    <location>
        <begin position="175"/>
        <end position="197"/>
    </location>
</feature>
<keyword evidence="5" id="KW-0472">Membrane</keyword>
<dbReference type="Pfam" id="PF21056">
    <property type="entry name" value="ZSWIM1-3_RNaseH-like"/>
    <property type="match status" value="1"/>
</dbReference>
<dbReference type="PROSITE" id="PS50600">
    <property type="entry name" value="ULP_PROTEASE"/>
    <property type="match status" value="1"/>
</dbReference>
<dbReference type="PANTHER" id="PTHR31569:SF4">
    <property type="entry name" value="SWIM-TYPE DOMAIN-CONTAINING PROTEIN"/>
    <property type="match status" value="1"/>
</dbReference>
<dbReference type="PANTHER" id="PTHR31569">
    <property type="entry name" value="SWIM-TYPE DOMAIN-CONTAINING PROTEIN"/>
    <property type="match status" value="1"/>
</dbReference>
<keyword evidence="2" id="KW-0645">Protease</keyword>
<feature type="region of interest" description="Disordered" evidence="4">
    <location>
        <begin position="282"/>
        <end position="328"/>
    </location>
</feature>
<evidence type="ECO:0000313" key="7">
    <source>
        <dbReference type="EMBL" id="KAJ0400024.1"/>
    </source>
</evidence>
<organism evidence="7 8">
    <name type="scientific">Pythium insidiosum</name>
    <name type="common">Pythiosis disease agent</name>
    <dbReference type="NCBI Taxonomy" id="114742"/>
    <lineage>
        <taxon>Eukaryota</taxon>
        <taxon>Sar</taxon>
        <taxon>Stramenopiles</taxon>
        <taxon>Oomycota</taxon>
        <taxon>Peronosporomycetes</taxon>
        <taxon>Pythiales</taxon>
        <taxon>Pythiaceae</taxon>
        <taxon>Pythium</taxon>
    </lineage>
</organism>
<reference evidence="7" key="1">
    <citation type="submission" date="2021-12" db="EMBL/GenBank/DDBJ databases">
        <title>Prjna785345.</title>
        <authorList>
            <person name="Rujirawat T."/>
            <person name="Krajaejun T."/>
        </authorList>
    </citation>
    <scope>NUCLEOTIDE SEQUENCE</scope>
    <source>
        <strain evidence="7">Pi057C3</strain>
    </source>
</reference>
<dbReference type="GO" id="GO:0006508">
    <property type="term" value="P:proteolysis"/>
    <property type="evidence" value="ECO:0007669"/>
    <property type="project" value="UniProtKB-KW"/>
</dbReference>
<evidence type="ECO:0000259" key="6">
    <source>
        <dbReference type="PROSITE" id="PS50600"/>
    </source>
</evidence>
<dbReference type="EMBL" id="JAKCXM010000165">
    <property type="protein sequence ID" value="KAJ0400024.1"/>
    <property type="molecule type" value="Genomic_DNA"/>
</dbReference>
<feature type="region of interest" description="Disordered" evidence="4">
    <location>
        <begin position="1055"/>
        <end position="1111"/>
    </location>
</feature>
<evidence type="ECO:0000256" key="1">
    <source>
        <dbReference type="ARBA" id="ARBA00005234"/>
    </source>
</evidence>
<dbReference type="InterPro" id="IPR003653">
    <property type="entry name" value="Peptidase_C48_C"/>
</dbReference>
<dbReference type="InterPro" id="IPR052579">
    <property type="entry name" value="Zinc_finger_SWIM"/>
</dbReference>
<feature type="compositionally biased region" description="Acidic residues" evidence="4">
    <location>
        <begin position="377"/>
        <end position="393"/>
    </location>
</feature>
<feature type="compositionally biased region" description="Low complexity" evidence="4">
    <location>
        <begin position="313"/>
        <end position="323"/>
    </location>
</feature>
<evidence type="ECO:0000256" key="2">
    <source>
        <dbReference type="ARBA" id="ARBA00022670"/>
    </source>
</evidence>
<accession>A0AAD5M9Y2</accession>
<gene>
    <name evidence="7" type="ORF">P43SY_004674</name>
</gene>
<comment type="similarity">
    <text evidence="1">Belongs to the peptidase C48 family.</text>
</comment>
<dbReference type="Proteomes" id="UP001209570">
    <property type="component" value="Unassembled WGS sequence"/>
</dbReference>
<name>A0AAD5M9Y2_PYTIN</name>
<proteinExistence type="inferred from homology"/>
<feature type="compositionally biased region" description="Low complexity" evidence="4">
    <location>
        <begin position="394"/>
        <end position="411"/>
    </location>
</feature>
<evidence type="ECO:0000313" key="8">
    <source>
        <dbReference type="Proteomes" id="UP001209570"/>
    </source>
</evidence>
<keyword evidence="5" id="KW-0812">Transmembrane</keyword>
<keyword evidence="3" id="KW-0378">Hydrolase</keyword>
<evidence type="ECO:0000256" key="5">
    <source>
        <dbReference type="SAM" id="Phobius"/>
    </source>
</evidence>
<feature type="region of interest" description="Disordered" evidence="4">
    <location>
        <begin position="340"/>
        <end position="439"/>
    </location>
</feature>
<dbReference type="GO" id="GO:0008234">
    <property type="term" value="F:cysteine-type peptidase activity"/>
    <property type="evidence" value="ECO:0007669"/>
    <property type="project" value="InterPro"/>
</dbReference>
<feature type="compositionally biased region" description="Acidic residues" evidence="4">
    <location>
        <begin position="361"/>
        <end position="370"/>
    </location>
</feature>
<keyword evidence="8" id="KW-1185">Reference proteome</keyword>
<evidence type="ECO:0000256" key="4">
    <source>
        <dbReference type="SAM" id="MobiDB-lite"/>
    </source>
</evidence>
<sequence>MLCRSMFEDHARRAERSPYQHRNARGNGGLLCRGRQSCLCLEACEAEWVLEKRASSSQDCMVDHEGYCVNRTLDGFDRWTGWQRAIEAHYGSPGAVPWRDAVCSSADPVCRRCYLDAWEHPRASGSTAAFPPSTCRGTNNCTCSLRCVSPEDHSAVYDCWAIDTTDVFGYGEGTLLTVLLILIGVIGIGSIGVRWVARRFSLASAATAAATAVARRLLPDRALDLFGWQTLRRQLIARELQLLAGVDADAVAPVLLLPIDLLHTAPSAPDEAFMAAEHGMEAPNAPAFTDPHDDATAPSHDDDLPSTRTKWFSSPTATPSAPELPEEEASQALLHGIEQSSDDAVEKDEASDQEGKVSQQGDDESGQEDDVSGKDEDALDGDEDDEDVDDDYSDNSSSNRAASSSSVPHPVSSHRRSRSASGRSQDHGDTSSLVAVEPPDKAHDNWKAWEAYFEKYKARTFQVIPVFETLRSSLRNRRIASTARGKSGAAPLIPEDEFEYYSKEHICTHGYPERGVQRKTHDGYSNRKSRPFQRVRATACPFRFVVQLFFRKEVGKWQLEVCRGFFHHNHEVSANTYKDYPRSKIYDHLLECGQNVTLRDVDNMIQRVRKDEKNRSDDDATAEVVARFAGEDSDNVITVDETDLNETGAVSLTSKYMRELYTRFPELLLVDTTHKTNRYNYQLLTLMVMDEVGAGQPVQHSVLETNGAWHMDRAIRHFKRAHPDRWKLLRVIVVDKDLNEIRVLERHFPEAQVLICHFHVVKYLSLMCRKPEFGKMSRDDLGGIDAIVHGMVYAQSAAEYEAKRECLRRFCDRVACGAFFQYMERNWHTCQEKWVLYRRAKLPHLKNHTNNRLESFFGKFKDGLPGATSMATMLSELVSYDRRQRKEAAYRQRPGVYTNPNYDDELQDVLRFTNPWVAKHVASEYAAALNKASVYHYEDVEGAQAFASTKDDDIDDTDATEWATPAQRYKRALLSTNLIASDLAEYANEKEFKEFEAHLLAGWRNIRQGKRRRIKLDAPCDVDATPAGPNDVEVSAFPDLPTSVSAFPALPTSTDTDADVDMSQPHSLYDGSEGSVTVFDPSRPTFQPVEARARGGPDSDSDFEDPPAPASFTIRLNPVAKKTGRPVLDKAKKTSDAKQQRLFFNKTERARRNLGEVTLEDVLASLEKEQPAISTALKRLRVIPTKFGAEESRRPKFERQKNPVLNIDAFYLLPKKLLNAAMKVLPLQNDVNNAIWISSQSQSQSSVDGEATVEQEIVSITAVGTFTRRKIEVMMRLVNLREDCEEGESCVKWLLHDVLQSVPPQVQDDVRNVARMIADSFPSAVIPDLRCTDYVMSSLYRFQPRRQFNDAILRAVCDRIQQVYPGARHAGMPAAKVKAKHQRVIPTLADRVRALAANDEATTLLLPVNFGNTHWCGKIVDVTKKTIFYYDSLCASQYKAALDDLARIFVKDATPGYSIVALNTPAQFDGFSCGFFVCMKFWRYVDSSVSQDLTIHAINRRRFELMRFLLTGQKPDGTTLS</sequence>
<feature type="compositionally biased region" description="Basic and acidic residues" evidence="4">
    <location>
        <begin position="290"/>
        <end position="305"/>
    </location>
</feature>
<dbReference type="InterPro" id="IPR038765">
    <property type="entry name" value="Papain-like_cys_pep_sf"/>
</dbReference>
<dbReference type="SUPFAM" id="SSF54001">
    <property type="entry name" value="Cysteine proteinases"/>
    <property type="match status" value="1"/>
</dbReference>